<sequence>MKTTIVSVLFLIIGCLQGLSQIGSWKVYPAYHDITDVEQAGNRVYVLASGGLFCYDKNDNSIQTFDKKTGLNDIEISHIAYNSAAKRLIIVYKNNNIDLLDGKGNVTNIADYYKKSLTEDKTIYSIYANGIYAYLSTGFGIVKINVSDAEISDTYFLGFRIDWTLIQQNKIIAASITHGKYAADLSANLLDKKNWKRIGNYSENNKEVDKELWNKMESMCPEGPQYNHFYFLKFINNRLYTSGGGFEAEGVSLSHLGIIQVLEDGQWHIYQDDIQKTTGYSYADINCLAIDPKDENHVFAGGRTGLYEFQNGKHTKYYNKDNSILMPAVDKGKELDNEYVPINGLLFDEERHLWILNNQTKGQSIIELLPDGTMKSHHQSSLMRNGVSPSLLHHPMFDSRGLLWFGNGNYKFPALFCYDRKTETLHTITNFINQDGNNLKTTAVKYIAEDMENNLWIGTNTGVLLLEASKINQLPDVTFTQIKIPRNDGTNLADYLLAGVDITCIAVDKSNRKWFGTGSNGVYLISADNNQQIHHFTMANSVLPSDHVESIAINNHTGEVFFGTDKGLCSFQSDATEAVESMNKDVTYAYPNPVEPSYNGPITVVGLSYQADIKIVSVNGTLVTKGKSNGGTFVWDGNDMNGNPVASGIYMVQTADQTGNKGTVCKIAIVR</sequence>
<dbReference type="RefSeq" id="WP_036873132.1">
    <property type="nucleotide sequence ID" value="NZ_JRNN01000066.1"/>
</dbReference>
<dbReference type="PROSITE" id="PS51257">
    <property type="entry name" value="PROKAR_LIPOPROTEIN"/>
    <property type="match status" value="1"/>
</dbReference>
<dbReference type="InterPro" id="IPR048954">
    <property type="entry name" value="PorZ_N"/>
</dbReference>
<dbReference type="Pfam" id="PF21544">
    <property type="entry name" value="PorZ_N_b_propeller"/>
    <property type="match status" value="1"/>
</dbReference>
<dbReference type="AlphaFoldDB" id="A0A095ZJS5"/>
<dbReference type="Pfam" id="PF07494">
    <property type="entry name" value="Reg_prop"/>
    <property type="match status" value="1"/>
</dbReference>
<dbReference type="Gene3D" id="2.60.40.4070">
    <property type="match status" value="1"/>
</dbReference>
<dbReference type="EMBL" id="JRNN01000066">
    <property type="protein sequence ID" value="KGF34641.1"/>
    <property type="molecule type" value="Genomic_DNA"/>
</dbReference>
<name>A0A095ZJS5_9BACT</name>
<evidence type="ECO:0000313" key="3">
    <source>
        <dbReference type="Proteomes" id="UP000029556"/>
    </source>
</evidence>
<organism evidence="2 3">
    <name type="scientific">Hoylesella buccalis DNF00853</name>
    <dbReference type="NCBI Taxonomy" id="1401074"/>
    <lineage>
        <taxon>Bacteria</taxon>
        <taxon>Pseudomonadati</taxon>
        <taxon>Bacteroidota</taxon>
        <taxon>Bacteroidia</taxon>
        <taxon>Bacteroidales</taxon>
        <taxon>Prevotellaceae</taxon>
        <taxon>Hoylesella</taxon>
    </lineage>
</organism>
<dbReference type="SUPFAM" id="SSF50998">
    <property type="entry name" value="Quinoprotein alcohol dehydrogenase-like"/>
    <property type="match status" value="1"/>
</dbReference>
<dbReference type="InterPro" id="IPR011110">
    <property type="entry name" value="Reg_prop"/>
</dbReference>
<accession>A0A095ZJS5</accession>
<dbReference type="InterPro" id="IPR011047">
    <property type="entry name" value="Quinoprotein_ADH-like_sf"/>
</dbReference>
<dbReference type="Proteomes" id="UP000029556">
    <property type="component" value="Unassembled WGS sequence"/>
</dbReference>
<comment type="caution">
    <text evidence="2">The sequence shown here is derived from an EMBL/GenBank/DDBJ whole genome shotgun (WGS) entry which is preliminary data.</text>
</comment>
<evidence type="ECO:0000313" key="2">
    <source>
        <dbReference type="EMBL" id="KGF34641.1"/>
    </source>
</evidence>
<dbReference type="OrthoDB" id="9807410at2"/>
<dbReference type="InterPro" id="IPR015943">
    <property type="entry name" value="WD40/YVTN_repeat-like_dom_sf"/>
</dbReference>
<reference evidence="2 3" key="1">
    <citation type="submission" date="2014-07" db="EMBL/GenBank/DDBJ databases">
        <authorList>
            <person name="McCorrison J."/>
            <person name="Sanka R."/>
            <person name="Torralba M."/>
            <person name="Gillis M."/>
            <person name="Haft D.H."/>
            <person name="Methe B."/>
            <person name="Sutton G."/>
            <person name="Nelson K.E."/>
        </authorList>
    </citation>
    <scope>NUCLEOTIDE SEQUENCE [LARGE SCALE GENOMIC DNA]</scope>
    <source>
        <strain evidence="2 3">DNF00853</strain>
    </source>
</reference>
<protein>
    <recommendedName>
        <fullName evidence="1">PorZ N-terminal beta-propeller domain-containing protein</fullName>
    </recommendedName>
</protein>
<feature type="domain" description="PorZ N-terminal beta-propeller" evidence="1">
    <location>
        <begin position="44"/>
        <end position="196"/>
    </location>
</feature>
<gene>
    <name evidence="2" type="ORF">HMPREF2137_07615</name>
</gene>
<proteinExistence type="predicted"/>
<dbReference type="Gene3D" id="2.130.10.10">
    <property type="entry name" value="YVTN repeat-like/Quinoprotein amine dehydrogenase"/>
    <property type="match status" value="2"/>
</dbReference>
<evidence type="ECO:0000259" key="1">
    <source>
        <dbReference type="Pfam" id="PF21544"/>
    </source>
</evidence>